<keyword evidence="2 4" id="KW-0238">DNA-binding</keyword>
<dbReference type="PROSITE" id="PS50977">
    <property type="entry name" value="HTH_TETR_2"/>
    <property type="match status" value="1"/>
</dbReference>
<dbReference type="PANTHER" id="PTHR47506:SF3">
    <property type="entry name" value="HTH-TYPE TRANSCRIPTIONAL REGULATOR LMRA"/>
    <property type="match status" value="1"/>
</dbReference>
<keyword evidence="1" id="KW-0805">Transcription regulation</keyword>
<proteinExistence type="predicted"/>
<keyword evidence="3" id="KW-0804">Transcription</keyword>
<dbReference type="RefSeq" id="WP_249592233.1">
    <property type="nucleotide sequence ID" value="NZ_BAAAQL010000018.1"/>
</dbReference>
<sequence>MDRAEAEVRLLDAAEELFYERGIQAVGMDQVRAASGVSLKRLYQVYPSKSELVLACLERRDRRWRSRLAEYAESVPGGVVERVLAVYDWLYEWFCEPDFRGCAFINSFGELRAADPAVADAVRAHKSAFHAYMAGLVAAAGESGQTVGPLVLLAEGAITTAAITGSPEPARQARLGAAQLLAAWQPPVTRQEEG</sequence>
<evidence type="ECO:0000256" key="4">
    <source>
        <dbReference type="PROSITE-ProRule" id="PRU00335"/>
    </source>
</evidence>
<dbReference type="InterPro" id="IPR036271">
    <property type="entry name" value="Tet_transcr_reg_TetR-rel_C_sf"/>
</dbReference>
<dbReference type="EMBL" id="CP097289">
    <property type="protein sequence ID" value="UQT60901.1"/>
    <property type="molecule type" value="Genomic_DNA"/>
</dbReference>
<dbReference type="SUPFAM" id="SSF48498">
    <property type="entry name" value="Tetracyclin repressor-like, C-terminal domain"/>
    <property type="match status" value="1"/>
</dbReference>
<accession>A0ABY4Q453</accession>
<organism evidence="6 7">
    <name type="scientific">Streptomyces durmitorensis</name>
    <dbReference type="NCBI Taxonomy" id="319947"/>
    <lineage>
        <taxon>Bacteria</taxon>
        <taxon>Bacillati</taxon>
        <taxon>Actinomycetota</taxon>
        <taxon>Actinomycetes</taxon>
        <taxon>Kitasatosporales</taxon>
        <taxon>Streptomycetaceae</taxon>
        <taxon>Streptomyces</taxon>
    </lineage>
</organism>
<dbReference type="Gene3D" id="1.10.357.10">
    <property type="entry name" value="Tetracycline Repressor, domain 2"/>
    <property type="match status" value="1"/>
</dbReference>
<dbReference type="InterPro" id="IPR001647">
    <property type="entry name" value="HTH_TetR"/>
</dbReference>
<evidence type="ECO:0000259" key="5">
    <source>
        <dbReference type="PROSITE" id="PS50977"/>
    </source>
</evidence>
<dbReference type="PANTHER" id="PTHR47506">
    <property type="entry name" value="TRANSCRIPTIONAL REGULATORY PROTEIN"/>
    <property type="match status" value="1"/>
</dbReference>
<keyword evidence="7" id="KW-1185">Reference proteome</keyword>
<feature type="DNA-binding region" description="H-T-H motif" evidence="4">
    <location>
        <begin position="27"/>
        <end position="46"/>
    </location>
</feature>
<evidence type="ECO:0000313" key="7">
    <source>
        <dbReference type="Proteomes" id="UP000829992"/>
    </source>
</evidence>
<dbReference type="InterPro" id="IPR011075">
    <property type="entry name" value="TetR_C"/>
</dbReference>
<reference evidence="6 7" key="1">
    <citation type="submission" date="2022-05" db="EMBL/GenBank/DDBJ databases">
        <authorList>
            <person name="Zhou X."/>
            <person name="Li K."/>
            <person name="Man Y."/>
        </authorList>
    </citation>
    <scope>NUCLEOTIDE SEQUENCE [LARGE SCALE GENOMIC DNA]</scope>
    <source>
        <strain evidence="6 7">MS405</strain>
    </source>
</reference>
<evidence type="ECO:0000256" key="3">
    <source>
        <dbReference type="ARBA" id="ARBA00023163"/>
    </source>
</evidence>
<dbReference type="PRINTS" id="PR00455">
    <property type="entry name" value="HTHTETR"/>
</dbReference>
<evidence type="ECO:0000256" key="2">
    <source>
        <dbReference type="ARBA" id="ARBA00023125"/>
    </source>
</evidence>
<gene>
    <name evidence="6" type="ORF">M4V62_40750</name>
</gene>
<dbReference type="SUPFAM" id="SSF46689">
    <property type="entry name" value="Homeodomain-like"/>
    <property type="match status" value="1"/>
</dbReference>
<dbReference type="InterPro" id="IPR009057">
    <property type="entry name" value="Homeodomain-like_sf"/>
</dbReference>
<evidence type="ECO:0000256" key="1">
    <source>
        <dbReference type="ARBA" id="ARBA00023015"/>
    </source>
</evidence>
<protein>
    <submittedName>
        <fullName evidence="6">TetR/AcrR family transcriptional regulator</fullName>
    </submittedName>
</protein>
<feature type="domain" description="HTH tetR-type" evidence="5">
    <location>
        <begin position="4"/>
        <end position="64"/>
    </location>
</feature>
<dbReference type="Pfam" id="PF00440">
    <property type="entry name" value="TetR_N"/>
    <property type="match status" value="1"/>
</dbReference>
<evidence type="ECO:0000313" key="6">
    <source>
        <dbReference type="EMBL" id="UQT60901.1"/>
    </source>
</evidence>
<dbReference type="Pfam" id="PF16925">
    <property type="entry name" value="TetR_C_13"/>
    <property type="match status" value="1"/>
</dbReference>
<dbReference type="Proteomes" id="UP000829992">
    <property type="component" value="Chromosome"/>
</dbReference>
<name>A0ABY4Q453_9ACTN</name>